<dbReference type="EMBL" id="CP031320">
    <property type="protein sequence ID" value="AXK32188.1"/>
    <property type="molecule type" value="Genomic_DNA"/>
</dbReference>
<name>A0A345XKM2_9ACTN</name>
<accession>A0A345XKM2</accession>
<dbReference type="Proteomes" id="UP000254425">
    <property type="component" value="Chromosome"/>
</dbReference>
<feature type="domain" description="SseB protein N-terminal" evidence="1">
    <location>
        <begin position="22"/>
        <end position="148"/>
    </location>
</feature>
<dbReference type="AlphaFoldDB" id="A0A345XKM2"/>
<dbReference type="KEGG" id="sarm:DVA86_05480"/>
<proteinExistence type="predicted"/>
<protein>
    <submittedName>
        <fullName evidence="2">SseB family protein</fullName>
    </submittedName>
</protein>
<dbReference type="InterPro" id="IPR009839">
    <property type="entry name" value="SseB_N"/>
</dbReference>
<dbReference type="RefSeq" id="WP_208876235.1">
    <property type="nucleotide sequence ID" value="NZ_CP031320.1"/>
</dbReference>
<evidence type="ECO:0000313" key="2">
    <source>
        <dbReference type="EMBL" id="AXK32188.1"/>
    </source>
</evidence>
<organism evidence="2 3">
    <name type="scientific">Streptomyces armeniacus</name>
    <dbReference type="NCBI Taxonomy" id="83291"/>
    <lineage>
        <taxon>Bacteria</taxon>
        <taxon>Bacillati</taxon>
        <taxon>Actinomycetota</taxon>
        <taxon>Actinomycetes</taxon>
        <taxon>Kitasatosporales</taxon>
        <taxon>Streptomycetaceae</taxon>
        <taxon>Streptomyces</taxon>
    </lineage>
</organism>
<keyword evidence="3" id="KW-1185">Reference proteome</keyword>
<evidence type="ECO:0000313" key="3">
    <source>
        <dbReference type="Proteomes" id="UP000254425"/>
    </source>
</evidence>
<gene>
    <name evidence="2" type="ORF">DVA86_05480</name>
</gene>
<dbReference type="Pfam" id="PF07179">
    <property type="entry name" value="SseB"/>
    <property type="match status" value="1"/>
</dbReference>
<sequence>MALKNIPDPGFSGDDGSADPALTGALAAWHADPADPAAEPRLLAALAGARLLVPVVAVLGEAETGPDGLRRDKTSDMAVPTLTAPDGRRALPAFSSTRTLARWQDDARPVAVRLPQALRAAAQEGADTLVVDLAGPVAYELTGAALRALAQGRTADPSGGAGAGPLDDPAVAEALRALLTAEPDVVAAHLAAGGADTDGTLALAFAPDAPVPAVARRLAGALAADEALRSRLVRGLDLAVLPPGSALPGTALYRR</sequence>
<evidence type="ECO:0000259" key="1">
    <source>
        <dbReference type="Pfam" id="PF07179"/>
    </source>
</evidence>
<reference evidence="2 3" key="1">
    <citation type="submission" date="2018-07" db="EMBL/GenBank/DDBJ databases">
        <title>Draft genome of the type strain Streptomyces armeniacus ATCC 15676.</title>
        <authorList>
            <person name="Labana P."/>
            <person name="Gosse J.T."/>
            <person name="Boddy C.N."/>
        </authorList>
    </citation>
    <scope>NUCLEOTIDE SEQUENCE [LARGE SCALE GENOMIC DNA]</scope>
    <source>
        <strain evidence="2 3">ATCC 15676</strain>
    </source>
</reference>